<dbReference type="GO" id="GO:0006094">
    <property type="term" value="P:gluconeogenesis"/>
    <property type="evidence" value="ECO:0007669"/>
    <property type="project" value="TreeGrafter"/>
</dbReference>
<dbReference type="Proteomes" id="UP000176967">
    <property type="component" value="Unassembled WGS sequence"/>
</dbReference>
<evidence type="ECO:0000256" key="6">
    <source>
        <dbReference type="ARBA" id="ARBA00022840"/>
    </source>
</evidence>
<organism evidence="9 10">
    <name type="scientific">candidate division WWE3 bacterium RIFCSPLOWO2_01_FULL_53_14</name>
    <dbReference type="NCBI Taxonomy" id="1802628"/>
    <lineage>
        <taxon>Bacteria</taxon>
        <taxon>Katanobacteria</taxon>
    </lineage>
</organism>
<proteinExistence type="inferred from homology"/>
<keyword evidence="5 8" id="KW-0418">Kinase</keyword>
<keyword evidence="6 7" id="KW-0067">ATP-binding</keyword>
<dbReference type="Gene3D" id="3.40.50.1260">
    <property type="entry name" value="Phosphoglycerate kinase, N-terminal domain"/>
    <property type="match status" value="3"/>
</dbReference>
<evidence type="ECO:0000313" key="10">
    <source>
        <dbReference type="Proteomes" id="UP000176967"/>
    </source>
</evidence>
<dbReference type="GO" id="GO:0005829">
    <property type="term" value="C:cytosol"/>
    <property type="evidence" value="ECO:0007669"/>
    <property type="project" value="TreeGrafter"/>
</dbReference>
<evidence type="ECO:0000256" key="4">
    <source>
        <dbReference type="ARBA" id="ARBA00022741"/>
    </source>
</evidence>
<evidence type="ECO:0000256" key="5">
    <source>
        <dbReference type="ARBA" id="ARBA00022777"/>
    </source>
</evidence>
<evidence type="ECO:0000256" key="8">
    <source>
        <dbReference type="RuleBase" id="RU000532"/>
    </source>
</evidence>
<reference evidence="9 10" key="1">
    <citation type="journal article" date="2016" name="Nat. Commun.">
        <title>Thousands of microbial genomes shed light on interconnected biogeochemical processes in an aquifer system.</title>
        <authorList>
            <person name="Anantharaman K."/>
            <person name="Brown C.T."/>
            <person name="Hug L.A."/>
            <person name="Sharon I."/>
            <person name="Castelle C.J."/>
            <person name="Probst A.J."/>
            <person name="Thomas B.C."/>
            <person name="Singh A."/>
            <person name="Wilkins M.J."/>
            <person name="Karaoz U."/>
            <person name="Brodie E.L."/>
            <person name="Williams K.H."/>
            <person name="Hubbard S.S."/>
            <person name="Banfield J.F."/>
        </authorList>
    </citation>
    <scope>NUCLEOTIDE SEQUENCE [LARGE SCALE GENOMIC DNA]</scope>
</reference>
<evidence type="ECO:0000313" key="9">
    <source>
        <dbReference type="EMBL" id="OGC59537.1"/>
    </source>
</evidence>
<protein>
    <recommendedName>
        <fullName evidence="2 8">Phosphoglycerate kinase</fullName>
        <ecNumber evidence="2 8">2.7.2.3</ecNumber>
    </recommendedName>
</protein>
<dbReference type="EMBL" id="MEVL01000040">
    <property type="protein sequence ID" value="OGC59537.1"/>
    <property type="molecule type" value="Genomic_DNA"/>
</dbReference>
<dbReference type="PRINTS" id="PR00477">
    <property type="entry name" value="PHGLYCKINASE"/>
</dbReference>
<sequence>MFKTLKEAQVSGKRVILRADLDVPLKDGQIGEDYRLRALVPTLKYLLNQKARVLIIGHAGRPTSAKASAGKPGMHVVPELSLKPVADYLGDLLGREVEFFDNYSLLSINYSLAMLENLRFWPGEEANDPDFAKKLASIGDLYVNDAFAASHRAHASIAGVPELLPAYAGLRLEEEISHLSGVIEDPERPLVFILGGAKTETKAPLVPAFAAVADAVLLGGRLMFMPELNKIPKVVFPVDDLDTFDIGEKSIHLFTDSIKNAQTVVWNGPMGRWEEERYVAGTRAIAAALAESPAKTIVGGGDTIAALSAFGLLEKMKYISMGGGAMLEFLAGEKLPGLVALDY</sequence>
<dbReference type="Pfam" id="PF00162">
    <property type="entry name" value="PGK"/>
    <property type="match status" value="2"/>
</dbReference>
<dbReference type="EC" id="2.7.2.3" evidence="2 8"/>
<feature type="binding site" evidence="7">
    <location>
        <position position="274"/>
    </location>
    <ligand>
        <name>ATP</name>
        <dbReference type="ChEBI" id="CHEBI:30616"/>
    </ligand>
</feature>
<keyword evidence="4" id="KW-0547">Nucleotide-binding</keyword>
<dbReference type="STRING" id="1802628.A2890_01005"/>
<dbReference type="GO" id="GO:0004618">
    <property type="term" value="F:phosphoglycerate kinase activity"/>
    <property type="evidence" value="ECO:0007669"/>
    <property type="project" value="UniProtKB-EC"/>
</dbReference>
<dbReference type="SUPFAM" id="SSF53748">
    <property type="entry name" value="Phosphoglycerate kinase"/>
    <property type="match status" value="1"/>
</dbReference>
<accession>A0A1F4VQS4</accession>
<gene>
    <name evidence="9" type="ORF">A2890_01005</name>
</gene>
<feature type="binding site" evidence="7">
    <location>
        <begin position="300"/>
        <end position="303"/>
    </location>
    <ligand>
        <name>ATP</name>
        <dbReference type="ChEBI" id="CHEBI:30616"/>
    </ligand>
</feature>
<dbReference type="GO" id="GO:0006096">
    <property type="term" value="P:glycolytic process"/>
    <property type="evidence" value="ECO:0007669"/>
    <property type="project" value="InterPro"/>
</dbReference>
<feature type="binding site" evidence="7">
    <location>
        <position position="202"/>
    </location>
    <ligand>
        <name>ATP</name>
        <dbReference type="ChEBI" id="CHEBI:30616"/>
    </ligand>
</feature>
<dbReference type="PANTHER" id="PTHR11406">
    <property type="entry name" value="PHOSPHOGLYCERATE KINASE"/>
    <property type="match status" value="1"/>
</dbReference>
<evidence type="ECO:0000256" key="7">
    <source>
        <dbReference type="PIRSR" id="PIRSR000724-2"/>
    </source>
</evidence>
<evidence type="ECO:0000256" key="3">
    <source>
        <dbReference type="ARBA" id="ARBA00022679"/>
    </source>
</evidence>
<dbReference type="PIRSF" id="PIRSF000724">
    <property type="entry name" value="Pgk"/>
    <property type="match status" value="1"/>
</dbReference>
<keyword evidence="3 8" id="KW-0808">Transferase</keyword>
<evidence type="ECO:0000256" key="2">
    <source>
        <dbReference type="ARBA" id="ARBA00013061"/>
    </source>
</evidence>
<dbReference type="InterPro" id="IPR001576">
    <property type="entry name" value="Phosphoglycerate_kinase"/>
</dbReference>
<dbReference type="InterPro" id="IPR015824">
    <property type="entry name" value="Phosphoglycerate_kinase_N"/>
</dbReference>
<dbReference type="AlphaFoldDB" id="A0A1F4VQS4"/>
<comment type="caution">
    <text evidence="9">The sequence shown here is derived from an EMBL/GenBank/DDBJ whole genome shotgun (WGS) entry which is preliminary data.</text>
</comment>
<evidence type="ECO:0000256" key="1">
    <source>
        <dbReference type="ARBA" id="ARBA00000642"/>
    </source>
</evidence>
<comment type="similarity">
    <text evidence="8">Belongs to the phosphoglycerate kinase family.</text>
</comment>
<dbReference type="InterPro" id="IPR036043">
    <property type="entry name" value="Phosphoglycerate_kinase_sf"/>
</dbReference>
<dbReference type="GO" id="GO:0043531">
    <property type="term" value="F:ADP binding"/>
    <property type="evidence" value="ECO:0007669"/>
    <property type="project" value="TreeGrafter"/>
</dbReference>
<name>A0A1F4VQS4_UNCKA</name>
<dbReference type="GO" id="GO:0005524">
    <property type="term" value="F:ATP binding"/>
    <property type="evidence" value="ECO:0007669"/>
    <property type="project" value="UniProtKB-KW"/>
</dbReference>
<comment type="catalytic activity">
    <reaction evidence="1 8">
        <text>(2R)-3-phosphoglycerate + ATP = (2R)-3-phospho-glyceroyl phosphate + ADP</text>
        <dbReference type="Rhea" id="RHEA:14801"/>
        <dbReference type="ChEBI" id="CHEBI:30616"/>
        <dbReference type="ChEBI" id="CHEBI:57604"/>
        <dbReference type="ChEBI" id="CHEBI:58272"/>
        <dbReference type="ChEBI" id="CHEBI:456216"/>
        <dbReference type="EC" id="2.7.2.3"/>
    </reaction>
</comment>
<dbReference type="PANTHER" id="PTHR11406:SF23">
    <property type="entry name" value="PHOSPHOGLYCERATE KINASE 1, CHLOROPLASTIC-RELATED"/>
    <property type="match status" value="1"/>
</dbReference>